<feature type="domain" description="Mycothiol-dependent maleylpyruvate isomerase metal-binding" evidence="2">
    <location>
        <begin position="20"/>
        <end position="141"/>
    </location>
</feature>
<evidence type="ECO:0000313" key="3">
    <source>
        <dbReference type="EMBL" id="GAA0267606.1"/>
    </source>
</evidence>
<sequence length="257" mass="28063">MSGAAGTLGGMKITEYVETLAREGELLADEAERAGTDVLVPTCPEWRVTDLLRHTGAVHRWATGFVREGLVDPVPFPEPPEPAGAELLAWFREGHTELVRALAEAPQDLVCWTFLPTAAPSPLAFWARRQAHETTVHRFDAEAARGVAFSGVSPEFAEDGVDELLTGFHARPRSRVRTQEPKLVRVRAADTGAVWTVHLSKEPARTVRGDTGDPADCELTGEASWLYAALWNRVPLTGPGVTGDAELARLWRETARI</sequence>
<evidence type="ECO:0000259" key="2">
    <source>
        <dbReference type="Pfam" id="PF11716"/>
    </source>
</evidence>
<keyword evidence="3" id="KW-0413">Isomerase</keyword>
<dbReference type="InterPro" id="IPR017517">
    <property type="entry name" value="Maleyloyr_isom"/>
</dbReference>
<dbReference type="Proteomes" id="UP001501867">
    <property type="component" value="Unassembled WGS sequence"/>
</dbReference>
<reference evidence="4" key="1">
    <citation type="journal article" date="2019" name="Int. J. Syst. Evol. Microbiol.">
        <title>The Global Catalogue of Microorganisms (GCM) 10K type strain sequencing project: providing services to taxonomists for standard genome sequencing and annotation.</title>
        <authorList>
            <consortium name="The Broad Institute Genomics Platform"/>
            <consortium name="The Broad Institute Genome Sequencing Center for Infectious Disease"/>
            <person name="Wu L."/>
            <person name="Ma J."/>
        </authorList>
    </citation>
    <scope>NUCLEOTIDE SEQUENCE [LARGE SCALE GENOMIC DNA]</scope>
    <source>
        <strain evidence="4">JCM 4505</strain>
    </source>
</reference>
<dbReference type="GO" id="GO:0016853">
    <property type="term" value="F:isomerase activity"/>
    <property type="evidence" value="ECO:0007669"/>
    <property type="project" value="UniProtKB-KW"/>
</dbReference>
<dbReference type="NCBIfam" id="TIGR03083">
    <property type="entry name" value="maleylpyruvate isomerase family mycothiol-dependent enzyme"/>
    <property type="match status" value="1"/>
</dbReference>
<dbReference type="EMBL" id="BAAABV010000002">
    <property type="protein sequence ID" value="GAA0267606.1"/>
    <property type="molecule type" value="Genomic_DNA"/>
</dbReference>
<dbReference type="InterPro" id="IPR034660">
    <property type="entry name" value="DinB/YfiT-like"/>
</dbReference>
<organism evidence="3 4">
    <name type="scientific">Streptomyces polychromogenes</name>
    <dbReference type="NCBI Taxonomy" id="67342"/>
    <lineage>
        <taxon>Bacteria</taxon>
        <taxon>Bacillati</taxon>
        <taxon>Actinomycetota</taxon>
        <taxon>Actinomycetes</taxon>
        <taxon>Kitasatosporales</taxon>
        <taxon>Streptomycetaceae</taxon>
        <taxon>Streptomyces</taxon>
    </lineage>
</organism>
<evidence type="ECO:0000313" key="4">
    <source>
        <dbReference type="Proteomes" id="UP001501867"/>
    </source>
</evidence>
<name>A0ABP3EKR3_9ACTN</name>
<dbReference type="Pfam" id="PF11716">
    <property type="entry name" value="MDMPI_N"/>
    <property type="match status" value="1"/>
</dbReference>
<dbReference type="PANTHER" id="PTHR40758">
    <property type="entry name" value="CONSERVED PROTEIN"/>
    <property type="match status" value="1"/>
</dbReference>
<protein>
    <submittedName>
        <fullName evidence="3">Maleylpyruvate isomerase family mycothiol-dependent enzyme</fullName>
    </submittedName>
</protein>
<feature type="domain" description="MDMPI C-terminal" evidence="1">
    <location>
        <begin position="155"/>
        <end position="248"/>
    </location>
</feature>
<dbReference type="Pfam" id="PF07398">
    <property type="entry name" value="MDMPI_C"/>
    <property type="match status" value="1"/>
</dbReference>
<evidence type="ECO:0000259" key="1">
    <source>
        <dbReference type="Pfam" id="PF07398"/>
    </source>
</evidence>
<proteinExistence type="predicted"/>
<dbReference type="InterPro" id="IPR010872">
    <property type="entry name" value="MDMPI_C-term_domain"/>
</dbReference>
<dbReference type="SUPFAM" id="SSF109854">
    <property type="entry name" value="DinB/YfiT-like putative metalloenzymes"/>
    <property type="match status" value="1"/>
</dbReference>
<dbReference type="PANTHER" id="PTHR40758:SF1">
    <property type="entry name" value="CONSERVED PROTEIN"/>
    <property type="match status" value="1"/>
</dbReference>
<keyword evidence="4" id="KW-1185">Reference proteome</keyword>
<comment type="caution">
    <text evidence="3">The sequence shown here is derived from an EMBL/GenBank/DDBJ whole genome shotgun (WGS) entry which is preliminary data.</text>
</comment>
<dbReference type="InterPro" id="IPR024344">
    <property type="entry name" value="MDMPI_metal-binding"/>
</dbReference>
<accession>A0ABP3EKR3</accession>
<gene>
    <name evidence="3" type="ORF">GCM10010302_01720</name>
</gene>